<evidence type="ECO:0000256" key="4">
    <source>
        <dbReference type="PROSITE-ProRule" id="PRU00027"/>
    </source>
</evidence>
<evidence type="ECO:0000313" key="7">
    <source>
        <dbReference type="WBParaSite" id="nRc.2.0.1.t09671-RA"/>
    </source>
</evidence>
<evidence type="ECO:0000256" key="2">
    <source>
        <dbReference type="ARBA" id="ARBA00022771"/>
    </source>
</evidence>
<keyword evidence="2 4" id="KW-0863">Zinc-finger</keyword>
<organism evidence="6 7">
    <name type="scientific">Romanomermis culicivorax</name>
    <name type="common">Nematode worm</name>
    <dbReference type="NCBI Taxonomy" id="13658"/>
    <lineage>
        <taxon>Eukaryota</taxon>
        <taxon>Metazoa</taxon>
        <taxon>Ecdysozoa</taxon>
        <taxon>Nematoda</taxon>
        <taxon>Enoplea</taxon>
        <taxon>Dorylaimia</taxon>
        <taxon>Mermithida</taxon>
        <taxon>Mermithoidea</taxon>
        <taxon>Mermithidae</taxon>
        <taxon>Romanomermis</taxon>
    </lineage>
</organism>
<evidence type="ECO:0000259" key="5">
    <source>
        <dbReference type="PROSITE" id="PS50808"/>
    </source>
</evidence>
<dbReference type="InterPro" id="IPR036236">
    <property type="entry name" value="Znf_C2H2_sf"/>
</dbReference>
<dbReference type="InterPro" id="IPR003656">
    <property type="entry name" value="Znf_BED"/>
</dbReference>
<dbReference type="GO" id="GO:0008270">
    <property type="term" value="F:zinc ion binding"/>
    <property type="evidence" value="ECO:0007669"/>
    <property type="project" value="UniProtKB-KW"/>
</dbReference>
<dbReference type="AlphaFoldDB" id="A0A915I724"/>
<evidence type="ECO:0000256" key="3">
    <source>
        <dbReference type="ARBA" id="ARBA00022833"/>
    </source>
</evidence>
<evidence type="ECO:0000313" key="6">
    <source>
        <dbReference type="Proteomes" id="UP000887565"/>
    </source>
</evidence>
<reference evidence="7" key="1">
    <citation type="submission" date="2022-11" db="UniProtKB">
        <authorList>
            <consortium name="WormBaseParasite"/>
        </authorList>
    </citation>
    <scope>IDENTIFICATION</scope>
</reference>
<keyword evidence="1" id="KW-0479">Metal-binding</keyword>
<keyword evidence="3" id="KW-0862">Zinc</keyword>
<evidence type="ECO:0000256" key="1">
    <source>
        <dbReference type="ARBA" id="ARBA00022723"/>
    </source>
</evidence>
<name>A0A915I724_ROMCU</name>
<proteinExistence type="predicted"/>
<dbReference type="Proteomes" id="UP000887565">
    <property type="component" value="Unplaced"/>
</dbReference>
<protein>
    <submittedName>
        <fullName evidence="7">BED-type domain-containing protein</fullName>
    </submittedName>
</protein>
<accession>A0A915I724</accession>
<dbReference type="PROSITE" id="PS50808">
    <property type="entry name" value="ZF_BED"/>
    <property type="match status" value="1"/>
</dbReference>
<dbReference type="Pfam" id="PF02892">
    <property type="entry name" value="zf-BED"/>
    <property type="match status" value="1"/>
</dbReference>
<keyword evidence="6" id="KW-1185">Reference proteome</keyword>
<feature type="domain" description="BED-type" evidence="5">
    <location>
        <begin position="17"/>
        <end position="70"/>
    </location>
</feature>
<dbReference type="GO" id="GO:0003677">
    <property type="term" value="F:DNA binding"/>
    <property type="evidence" value="ECO:0007669"/>
    <property type="project" value="InterPro"/>
</dbReference>
<sequence>MRGVVNRRFGGKTMPKPLPNPIWDYFRHISSRKVQCTKEGCSICFTWSSTGTSNIRKHLRNQHPELFAEFMQKITLTGRALRARPCGTASLRPNLSLRIEWMTKDSGADDPSADVNMPTMAYDFSVKMNENTVMALIDGVRRHPCLWQTSHLP</sequence>
<dbReference type="SUPFAM" id="SSF57667">
    <property type="entry name" value="beta-beta-alpha zinc fingers"/>
    <property type="match status" value="1"/>
</dbReference>
<dbReference type="WBParaSite" id="nRc.2.0.1.t09671-RA">
    <property type="protein sequence ID" value="nRc.2.0.1.t09671-RA"/>
    <property type="gene ID" value="nRc.2.0.1.g09671"/>
</dbReference>